<gene>
    <name evidence="6" type="primary">yhhW_1</name>
    <name evidence="6" type="ORF">AUP74_00260</name>
</gene>
<evidence type="ECO:0000256" key="3">
    <source>
        <dbReference type="RuleBase" id="RU003457"/>
    </source>
</evidence>
<comment type="similarity">
    <text evidence="1 3">Belongs to the pirin family.</text>
</comment>
<feature type="binding site" evidence="2">
    <location>
        <position position="101"/>
    </location>
    <ligand>
        <name>Fe cation</name>
        <dbReference type="ChEBI" id="CHEBI:24875"/>
    </ligand>
</feature>
<dbReference type="Pfam" id="PF02678">
    <property type="entry name" value="Pirin"/>
    <property type="match status" value="1"/>
</dbReference>
<organism evidence="6 7">
    <name type="scientific">Microbulbifer aggregans</name>
    <dbReference type="NCBI Taxonomy" id="1769779"/>
    <lineage>
        <taxon>Bacteria</taxon>
        <taxon>Pseudomonadati</taxon>
        <taxon>Pseudomonadota</taxon>
        <taxon>Gammaproteobacteria</taxon>
        <taxon>Cellvibrionales</taxon>
        <taxon>Microbulbiferaceae</taxon>
        <taxon>Microbulbifer</taxon>
    </lineage>
</organism>
<feature type="domain" description="Quercetin 2,3-dioxygenase C-terminal cupin" evidence="5">
    <location>
        <begin position="144"/>
        <end position="228"/>
    </location>
</feature>
<evidence type="ECO:0000259" key="4">
    <source>
        <dbReference type="Pfam" id="PF02678"/>
    </source>
</evidence>
<evidence type="ECO:0000313" key="7">
    <source>
        <dbReference type="Proteomes" id="UP000095672"/>
    </source>
</evidence>
<comment type="cofactor">
    <cofactor evidence="2">
        <name>Fe cation</name>
        <dbReference type="ChEBI" id="CHEBI:24875"/>
    </cofactor>
    <text evidence="2">Binds 1 Fe cation per subunit.</text>
</comment>
<reference evidence="7" key="1">
    <citation type="submission" date="2016-01" db="EMBL/GenBank/DDBJ databases">
        <title>Complete genome sequence of Microbulbifer sp. CCB-MM1, a halophile isolated from Matang Mangrove Forest, Perak.</title>
        <authorList>
            <person name="Moh T.H."/>
            <person name="Dinesh B."/>
            <person name="Lau N.-S."/>
            <person name="Go F."/>
            <person name="Alexander Chong S.-C."/>
        </authorList>
    </citation>
    <scope>NUCLEOTIDE SEQUENCE [LARGE SCALE GENOMIC DNA]</scope>
    <source>
        <strain evidence="7">CCB-MM1</strain>
    </source>
</reference>
<evidence type="ECO:0000256" key="1">
    <source>
        <dbReference type="ARBA" id="ARBA00008416"/>
    </source>
</evidence>
<feature type="binding site" evidence="2">
    <location>
        <position position="59"/>
    </location>
    <ligand>
        <name>Fe cation</name>
        <dbReference type="ChEBI" id="CHEBI:24875"/>
    </ligand>
</feature>
<name>A0A1C9W3K1_9GAMM</name>
<dbReference type="PATRIC" id="fig|1769779.3.peg.257"/>
<dbReference type="PANTHER" id="PTHR43212">
    <property type="entry name" value="QUERCETIN 2,3-DIOXYGENASE"/>
    <property type="match status" value="1"/>
</dbReference>
<dbReference type="EMBL" id="CP014143">
    <property type="protein sequence ID" value="AOS95732.1"/>
    <property type="molecule type" value="Genomic_DNA"/>
</dbReference>
<dbReference type="SUPFAM" id="SSF51182">
    <property type="entry name" value="RmlC-like cupins"/>
    <property type="match status" value="1"/>
</dbReference>
<dbReference type="RefSeq" id="WP_069945970.1">
    <property type="nucleotide sequence ID" value="NZ_CP014143.1"/>
</dbReference>
<keyword evidence="6" id="KW-0223">Dioxygenase</keyword>
<dbReference type="CDD" id="cd02910">
    <property type="entry name" value="cupin_Yhhw_N"/>
    <property type="match status" value="1"/>
</dbReference>
<dbReference type="STRING" id="1769779.AUP74_00260"/>
<evidence type="ECO:0000256" key="2">
    <source>
        <dbReference type="PIRSR" id="PIRSR006232-1"/>
    </source>
</evidence>
<keyword evidence="7" id="KW-1185">Reference proteome</keyword>
<dbReference type="InterPro" id="IPR012093">
    <property type="entry name" value="Pirin"/>
</dbReference>
<proteinExistence type="inferred from homology"/>
<dbReference type="InterPro" id="IPR011051">
    <property type="entry name" value="RmlC_Cupin_sf"/>
</dbReference>
<feature type="domain" description="Pirin N-terminal" evidence="4">
    <location>
        <begin position="13"/>
        <end position="119"/>
    </location>
</feature>
<dbReference type="Gene3D" id="2.60.120.10">
    <property type="entry name" value="Jelly Rolls"/>
    <property type="match status" value="2"/>
</dbReference>
<dbReference type="InterPro" id="IPR041602">
    <property type="entry name" value="Quercetinase_C"/>
</dbReference>
<feature type="binding site" evidence="2">
    <location>
        <position position="103"/>
    </location>
    <ligand>
        <name>Fe cation</name>
        <dbReference type="ChEBI" id="CHEBI:24875"/>
    </ligand>
</feature>
<dbReference type="InterPro" id="IPR003829">
    <property type="entry name" value="Pirin_N_dom"/>
</dbReference>
<dbReference type="EC" id="1.13.11.24" evidence="6"/>
<accession>A0A1C9W3K1</accession>
<dbReference type="AlphaFoldDB" id="A0A1C9W3K1"/>
<keyword evidence="6" id="KW-0560">Oxidoreductase</keyword>
<dbReference type="PIRSF" id="PIRSF006232">
    <property type="entry name" value="Pirin"/>
    <property type="match status" value="1"/>
</dbReference>
<feature type="binding site" evidence="2">
    <location>
        <position position="57"/>
    </location>
    <ligand>
        <name>Fe cation</name>
        <dbReference type="ChEBI" id="CHEBI:24875"/>
    </ligand>
</feature>
<dbReference type="Pfam" id="PF17954">
    <property type="entry name" value="Pirin_C_2"/>
    <property type="match status" value="1"/>
</dbReference>
<dbReference type="Proteomes" id="UP000095672">
    <property type="component" value="Chromosome"/>
</dbReference>
<dbReference type="KEGG" id="micc:AUP74_00260"/>
<evidence type="ECO:0000313" key="6">
    <source>
        <dbReference type="EMBL" id="AOS95732.1"/>
    </source>
</evidence>
<dbReference type="OrthoDB" id="9780903at2"/>
<dbReference type="PANTHER" id="PTHR43212:SF3">
    <property type="entry name" value="QUERCETIN 2,3-DIOXYGENASE"/>
    <property type="match status" value="1"/>
</dbReference>
<keyword evidence="2" id="KW-0408">Iron</keyword>
<protein>
    <submittedName>
        <fullName evidence="6">Quercetin 2,3-dioxygenase</fullName>
        <ecNumber evidence="6">1.13.11.24</ecNumber>
    </submittedName>
</protein>
<dbReference type="GO" id="GO:0008127">
    <property type="term" value="F:quercetin 2,3-dioxygenase activity"/>
    <property type="evidence" value="ECO:0007669"/>
    <property type="project" value="UniProtKB-EC"/>
</dbReference>
<keyword evidence="2" id="KW-0479">Metal-binding</keyword>
<dbReference type="InterPro" id="IPR014710">
    <property type="entry name" value="RmlC-like_jellyroll"/>
</dbReference>
<sequence>MDYIRRADDRGRANFGWLDSRHSFSFGSYFDPRHMGFSVLRVINDDRVRGGAGFPPHGHRDMEIISYILKGSIEHRDSTGNRYKVPAGEVQRMSAGRGIQHSEYNASRTEPLRFLQIWIEPNVTGIEPGYEQASIEQRGPLTPLVTPDGRDGTLSIHQDASLSRLRLAAGETFTLETHGRAGYLHLINGKVKMADEEFGEGDGIGFIKTREQRLTAGNEGVEALWFDLPRGS</sequence>
<evidence type="ECO:0000259" key="5">
    <source>
        <dbReference type="Pfam" id="PF17954"/>
    </source>
</evidence>
<dbReference type="GO" id="GO:0046872">
    <property type="term" value="F:metal ion binding"/>
    <property type="evidence" value="ECO:0007669"/>
    <property type="project" value="UniProtKB-KW"/>
</dbReference>